<comment type="similarity">
    <text evidence="1">Belongs to the yippee family.</text>
</comment>
<dbReference type="PANTHER" id="PTHR13848">
    <property type="entry name" value="PROTEIN YIPPEE-LIKE CG15309-RELATED"/>
    <property type="match status" value="1"/>
</dbReference>
<evidence type="ECO:0000259" key="4">
    <source>
        <dbReference type="PROSITE" id="PS51792"/>
    </source>
</evidence>
<dbReference type="InterPro" id="IPR039058">
    <property type="entry name" value="Yippee_fam"/>
</dbReference>
<evidence type="ECO:0000313" key="5">
    <source>
        <dbReference type="EMBL" id="KAK0708928.1"/>
    </source>
</evidence>
<accession>A0AA40A4E4</accession>
<evidence type="ECO:0000313" key="6">
    <source>
        <dbReference type="Proteomes" id="UP001172159"/>
    </source>
</evidence>
<dbReference type="EMBL" id="JAUKTV010000018">
    <property type="protein sequence ID" value="KAK0708928.1"/>
    <property type="molecule type" value="Genomic_DNA"/>
</dbReference>
<feature type="domain" description="Yippee" evidence="4">
    <location>
        <begin position="73"/>
        <end position="191"/>
    </location>
</feature>
<comment type="caution">
    <text evidence="5">The sequence shown here is derived from an EMBL/GenBank/DDBJ whole genome shotgun (WGS) entry which is preliminary data.</text>
</comment>
<dbReference type="InterPro" id="IPR034751">
    <property type="entry name" value="Yippee"/>
</dbReference>
<evidence type="ECO:0000256" key="3">
    <source>
        <dbReference type="ARBA" id="ARBA00022833"/>
    </source>
</evidence>
<protein>
    <submittedName>
        <fullName evidence="5">Yippee zinc-binding/DNA-binding /Mis18, centromere assembly-domain-containing protein</fullName>
    </submittedName>
</protein>
<reference evidence="5" key="1">
    <citation type="submission" date="2023-06" db="EMBL/GenBank/DDBJ databases">
        <title>Genome-scale phylogeny and comparative genomics of the fungal order Sordariales.</title>
        <authorList>
            <consortium name="Lawrence Berkeley National Laboratory"/>
            <person name="Hensen N."/>
            <person name="Bonometti L."/>
            <person name="Westerberg I."/>
            <person name="Brannstrom I.O."/>
            <person name="Guillou S."/>
            <person name="Cros-Aarteil S."/>
            <person name="Calhoun S."/>
            <person name="Haridas S."/>
            <person name="Kuo A."/>
            <person name="Mondo S."/>
            <person name="Pangilinan J."/>
            <person name="Riley R."/>
            <person name="Labutti K."/>
            <person name="Andreopoulos B."/>
            <person name="Lipzen A."/>
            <person name="Chen C."/>
            <person name="Yanf M."/>
            <person name="Daum C."/>
            <person name="Ng V."/>
            <person name="Clum A."/>
            <person name="Steindorff A."/>
            <person name="Ohm R."/>
            <person name="Martin F."/>
            <person name="Silar P."/>
            <person name="Natvig D."/>
            <person name="Lalanne C."/>
            <person name="Gautier V."/>
            <person name="Ament-Velasquez S.L."/>
            <person name="Kruys A."/>
            <person name="Hutchinson M.I."/>
            <person name="Powell A.J."/>
            <person name="Barry K."/>
            <person name="Miller A.N."/>
            <person name="Grigoriev I.V."/>
            <person name="Debuchy R."/>
            <person name="Gladieux P."/>
            <person name="Thoren M.H."/>
            <person name="Johannesson H."/>
        </authorList>
    </citation>
    <scope>NUCLEOTIDE SEQUENCE</scope>
    <source>
        <strain evidence="5">CBS 540.89</strain>
    </source>
</reference>
<keyword evidence="2" id="KW-0479">Metal-binding</keyword>
<keyword evidence="3" id="KW-0862">Zinc</keyword>
<keyword evidence="6" id="KW-1185">Reference proteome</keyword>
<dbReference type="AlphaFoldDB" id="A0AA40A4E4"/>
<evidence type="ECO:0000256" key="1">
    <source>
        <dbReference type="ARBA" id="ARBA00005613"/>
    </source>
</evidence>
<dbReference type="InterPro" id="IPR004910">
    <property type="entry name" value="Yippee/Mis18/Cereblon"/>
</dbReference>
<dbReference type="GO" id="GO:0046872">
    <property type="term" value="F:metal ion binding"/>
    <property type="evidence" value="ECO:0007669"/>
    <property type="project" value="UniProtKB-KW"/>
</dbReference>
<evidence type="ECO:0000256" key="2">
    <source>
        <dbReference type="ARBA" id="ARBA00022723"/>
    </source>
</evidence>
<proteinExistence type="inferred from homology"/>
<gene>
    <name evidence="5" type="ORF">B0T21DRAFT_377235</name>
</gene>
<name>A0AA40A4E4_9PEZI</name>
<dbReference type="Pfam" id="PF03226">
    <property type="entry name" value="Yippee-Mis18"/>
    <property type="match status" value="1"/>
</dbReference>
<dbReference type="PROSITE" id="PS51792">
    <property type="entry name" value="YIPPEE"/>
    <property type="match status" value="1"/>
</dbReference>
<dbReference type="Proteomes" id="UP001172159">
    <property type="component" value="Unassembled WGS sequence"/>
</dbReference>
<sequence>MFGELIALSRPPPSPTELDPSVPKFPRYLLLPSFSSLRRRRCSSLPHTYGANSASSENRALKSMDRLTRTSPSLIRCLSCRSDLAFHSQVVSKGFHGRHGKALLVAPLCTPSHDSNGHDKSAYPFSSGLNNIRLGPTEKRQLATGPHEVADIFCLICETKLGWKYIKADEPSQKYKVGKFILEVVRVAVEQGLEFEPAGDLKPGNQKKQIAGGKGGVVFDSDDEDECEELFSGVWNAEDVAARRRMDERLVRGH</sequence>
<organism evidence="5 6">
    <name type="scientific">Apiosordaria backusii</name>
    <dbReference type="NCBI Taxonomy" id="314023"/>
    <lineage>
        <taxon>Eukaryota</taxon>
        <taxon>Fungi</taxon>
        <taxon>Dikarya</taxon>
        <taxon>Ascomycota</taxon>
        <taxon>Pezizomycotina</taxon>
        <taxon>Sordariomycetes</taxon>
        <taxon>Sordariomycetidae</taxon>
        <taxon>Sordariales</taxon>
        <taxon>Lasiosphaeriaceae</taxon>
        <taxon>Apiosordaria</taxon>
    </lineage>
</organism>